<feature type="domain" description="PAS" evidence="8">
    <location>
        <begin position="986"/>
        <end position="1033"/>
    </location>
</feature>
<dbReference type="AlphaFoldDB" id="A0A0H5CZE7"/>
<protein>
    <recommendedName>
        <fullName evidence="2">protein-glutamate O-methyltransferase</fullName>
        <ecNumber evidence="2">2.1.1.80</ecNumber>
    </recommendedName>
</protein>
<evidence type="ECO:0000256" key="1">
    <source>
        <dbReference type="ARBA" id="ARBA00001541"/>
    </source>
</evidence>
<evidence type="ECO:0000256" key="5">
    <source>
        <dbReference type="ARBA" id="ARBA00022691"/>
    </source>
</evidence>
<dbReference type="SUPFAM" id="SSF55785">
    <property type="entry name" value="PYP-like sensor domain (PAS domain)"/>
    <property type="match status" value="3"/>
</dbReference>
<dbReference type="PROSITE" id="PS50112">
    <property type="entry name" value="PAS"/>
    <property type="match status" value="2"/>
</dbReference>
<evidence type="ECO:0000259" key="9">
    <source>
        <dbReference type="PROSITE" id="PS50122"/>
    </source>
</evidence>
<dbReference type="GO" id="GO:0000156">
    <property type="term" value="F:phosphorelay response regulator activity"/>
    <property type="evidence" value="ECO:0007669"/>
    <property type="project" value="InterPro"/>
</dbReference>
<organism evidence="11 12">
    <name type="scientific">Phaeobacter italicus</name>
    <dbReference type="NCBI Taxonomy" id="481446"/>
    <lineage>
        <taxon>Bacteria</taxon>
        <taxon>Pseudomonadati</taxon>
        <taxon>Pseudomonadota</taxon>
        <taxon>Alphaproteobacteria</taxon>
        <taxon>Rhodobacterales</taxon>
        <taxon>Roseobacteraceae</taxon>
        <taxon>Phaeobacter</taxon>
    </lineage>
</organism>
<evidence type="ECO:0000256" key="4">
    <source>
        <dbReference type="ARBA" id="ARBA00022679"/>
    </source>
</evidence>
<feature type="active site" evidence="6">
    <location>
        <position position="17"/>
    </location>
</feature>
<keyword evidence="6" id="KW-0145">Chemotaxis</keyword>
<dbReference type="SMART" id="SM00091">
    <property type="entry name" value="PAS"/>
    <property type="match status" value="3"/>
</dbReference>
<evidence type="ECO:0000313" key="12">
    <source>
        <dbReference type="Proteomes" id="UP000043764"/>
    </source>
</evidence>
<feature type="active site" evidence="6">
    <location>
        <position position="138"/>
    </location>
</feature>
<gene>
    <name evidence="11" type="primary">cheR_1</name>
    <name evidence="11" type="ORF">NIT7321_00750</name>
</gene>
<dbReference type="STRING" id="481446.NIT7645_01405"/>
<dbReference type="InterPro" id="IPR022641">
    <property type="entry name" value="CheR_N"/>
</dbReference>
<dbReference type="EC" id="2.1.1.80" evidence="2"/>
<proteinExistence type="predicted"/>
<dbReference type="Gene3D" id="3.40.50.180">
    <property type="entry name" value="Methylesterase CheB, C-terminal domain"/>
    <property type="match status" value="1"/>
</dbReference>
<feature type="compositionally biased region" description="Low complexity" evidence="7">
    <location>
        <begin position="669"/>
        <end position="681"/>
    </location>
</feature>
<feature type="region of interest" description="Disordered" evidence="7">
    <location>
        <begin position="667"/>
        <end position="698"/>
    </location>
</feature>
<reference evidence="12" key="1">
    <citation type="submission" date="2015-05" db="EMBL/GenBank/DDBJ databases">
        <authorList>
            <person name="Rodrigo-Torres Lidia"/>
            <person name="Arahal R.David."/>
        </authorList>
    </citation>
    <scope>NUCLEOTIDE SEQUENCE [LARGE SCALE GENOMIC DNA]</scope>
    <source>
        <strain evidence="12">CECT 7321</strain>
    </source>
</reference>
<dbReference type="Pfam" id="PF01339">
    <property type="entry name" value="CheB_methylest"/>
    <property type="match status" value="1"/>
</dbReference>
<dbReference type="InterPro" id="IPR036804">
    <property type="entry name" value="CheR_N_sf"/>
</dbReference>
<dbReference type="GO" id="GO:0008983">
    <property type="term" value="F:protein-glutamate O-methyltransferase activity"/>
    <property type="evidence" value="ECO:0007669"/>
    <property type="project" value="UniProtKB-EC"/>
</dbReference>
<dbReference type="SMART" id="SM00138">
    <property type="entry name" value="MeTrc"/>
    <property type="match status" value="1"/>
</dbReference>
<dbReference type="Gene3D" id="3.40.50.150">
    <property type="entry name" value="Vaccinia Virus protein VP39"/>
    <property type="match status" value="1"/>
</dbReference>
<dbReference type="InterPro" id="IPR000780">
    <property type="entry name" value="CheR_MeTrfase"/>
</dbReference>
<dbReference type="InterPro" id="IPR000673">
    <property type="entry name" value="Sig_transdc_resp-reg_Me-estase"/>
</dbReference>
<sequence length="1082" mass="118813">MTTQSSDNLTLIGIGSSAGGLEAIRELVSALPGNLPAAYVVVQHMSPTHKSLLAELVARQTDLTVETLASGTTPEANVIYITPPKHDVICREGKLVLLADPNSEPGTPCPSVDRFLVSLAEDRGARSAGVILSGTGSDGAYGIQAIRESGGITIAQEAESAKYDGMPVAAIQSGCVDLILRPSQIGANISKILSSPRDFAEFRSETANNDGPLADLLQILLARTRVDFRDYKQTTINRRIERRMLALGIESQEDYTQFCRANPQAVDALFKDLLISVTRFFRDKDEFKHLRKMLQQLLKDRGPGPLRIWIAGCATGEEAYSVAMVLAEVLGEPTSQFKSNVQIFATDIDKDALRVARTGVYPLSALNDIPSELADKYLVRQTDGVKVIDNLRNAVLFSDHNVCQDPPFQKVDLICCRNLLIYFGTALQQRVMSRFHYALAPHGLLFLGTAESIAGSDELFVQDREATHVYHKRSLRATSGQPYSMPNLPLMVQRPVIKPPVDPGPSTDRQLFEALAQSLGKNSILVTEDFSIARVYGNVSPFIEVSEKSSLRMHLDLLRSPLREEARSLITIALKNGARKGGVRHLLAENDDEEIRLDVFPIVAKEISERAALVVFTPVTVDRAKLAETAAEQNPGDPNYERIRMLENEVATTREALQQTIEELETSNEELQSLNEELQSTNEELQATNEELETSNEELQSTNEELITVNEELQVTATELNGRTGELISVLESTPLAIVVADSALQITQATAAATRLFGIRRPISSPHISQCECPDGYPPLAPMCNDALRLGHTVTEEFTAGGKQVRINCSPYFDVNGKILGVTMVVSEFPAMAHEMEMILENSGLFLMNRSRDGDILRMSASYAELLGIKREDALARNVFSLGISAARRKLFEDDTKVLSDSSGFTQDLVQLTMPGKKDVRWINMARHQIPHPTNGDPTIFTIGTDVTETVNARKTAEGQLAQAKLVTDMAGIGFWSITGKKQEIYWSPRVYDIHGLTPEEYTPELGSAIDFFHPDDAPSVEQSVAKAIEAGGSFSFIKRLRQPDGTIVWVESHGIAMKGEDGNTTDLVGIFREAEPHAHP</sequence>
<evidence type="ECO:0000313" key="11">
    <source>
        <dbReference type="EMBL" id="CRL09913.1"/>
    </source>
</evidence>
<name>A0A0H5CZE7_9RHOB</name>
<dbReference type="PANTHER" id="PTHR24422:SF27">
    <property type="entry name" value="PROTEIN-GLUTAMATE O-METHYLTRANSFERASE"/>
    <property type="match status" value="1"/>
</dbReference>
<keyword evidence="6" id="KW-0378">Hydrolase</keyword>
<dbReference type="InterPro" id="IPR022642">
    <property type="entry name" value="CheR_C"/>
</dbReference>
<comment type="catalytic activity">
    <reaction evidence="1">
        <text>L-glutamyl-[protein] + S-adenosyl-L-methionine = [protein]-L-glutamate 5-O-methyl ester + S-adenosyl-L-homocysteine</text>
        <dbReference type="Rhea" id="RHEA:24452"/>
        <dbReference type="Rhea" id="RHEA-COMP:10208"/>
        <dbReference type="Rhea" id="RHEA-COMP:10311"/>
        <dbReference type="ChEBI" id="CHEBI:29973"/>
        <dbReference type="ChEBI" id="CHEBI:57856"/>
        <dbReference type="ChEBI" id="CHEBI:59789"/>
        <dbReference type="ChEBI" id="CHEBI:82795"/>
        <dbReference type="EC" id="2.1.1.80"/>
    </reaction>
</comment>
<feature type="domain" description="CheR-type methyltransferase" evidence="10">
    <location>
        <begin position="201"/>
        <end position="473"/>
    </location>
</feature>
<dbReference type="RefSeq" id="WP_050672616.1">
    <property type="nucleotide sequence ID" value="NZ_CVRL01000007.1"/>
</dbReference>
<evidence type="ECO:0000256" key="7">
    <source>
        <dbReference type="SAM" id="MobiDB-lite"/>
    </source>
</evidence>
<dbReference type="SUPFAM" id="SSF53335">
    <property type="entry name" value="S-adenosyl-L-methionine-dependent methyltransferases"/>
    <property type="match status" value="1"/>
</dbReference>
<dbReference type="GO" id="GO:0005737">
    <property type="term" value="C:cytoplasm"/>
    <property type="evidence" value="ECO:0007669"/>
    <property type="project" value="InterPro"/>
</dbReference>
<dbReference type="PROSITE" id="PS50123">
    <property type="entry name" value="CHER"/>
    <property type="match status" value="1"/>
</dbReference>
<dbReference type="InterPro" id="IPR035909">
    <property type="entry name" value="CheB_C"/>
</dbReference>
<dbReference type="PROSITE" id="PS50122">
    <property type="entry name" value="CHEB"/>
    <property type="match status" value="1"/>
</dbReference>
<keyword evidence="5" id="KW-0949">S-adenosyl-L-methionine</keyword>
<dbReference type="Proteomes" id="UP000043764">
    <property type="component" value="Unassembled WGS sequence"/>
</dbReference>
<dbReference type="PANTHER" id="PTHR24422">
    <property type="entry name" value="CHEMOTAXIS PROTEIN METHYLTRANSFERASE"/>
    <property type="match status" value="1"/>
</dbReference>
<evidence type="ECO:0000256" key="2">
    <source>
        <dbReference type="ARBA" id="ARBA00012534"/>
    </source>
</evidence>
<keyword evidence="3 11" id="KW-0489">Methyltransferase</keyword>
<dbReference type="GO" id="GO:0008984">
    <property type="term" value="F:protein-glutamate methylesterase activity"/>
    <property type="evidence" value="ECO:0007669"/>
    <property type="project" value="InterPro"/>
</dbReference>
<feature type="domain" description="PAS" evidence="8">
    <location>
        <begin position="833"/>
        <end position="881"/>
    </location>
</feature>
<dbReference type="GO" id="GO:0032259">
    <property type="term" value="P:methylation"/>
    <property type="evidence" value="ECO:0007669"/>
    <property type="project" value="UniProtKB-KW"/>
</dbReference>
<dbReference type="Pfam" id="PF03705">
    <property type="entry name" value="CheR_N"/>
    <property type="match status" value="1"/>
</dbReference>
<dbReference type="InterPro" id="IPR013655">
    <property type="entry name" value="PAS_fold_3"/>
</dbReference>
<dbReference type="Pfam" id="PF13596">
    <property type="entry name" value="PAS_10"/>
    <property type="match status" value="1"/>
</dbReference>
<dbReference type="Pfam" id="PF01739">
    <property type="entry name" value="CheR"/>
    <property type="match status" value="1"/>
</dbReference>
<dbReference type="CDD" id="cd00130">
    <property type="entry name" value="PAS"/>
    <property type="match status" value="1"/>
</dbReference>
<dbReference type="Gene3D" id="1.10.155.10">
    <property type="entry name" value="Chemotaxis receptor methyltransferase CheR, N-terminal domain"/>
    <property type="match status" value="1"/>
</dbReference>
<accession>A0A0H5CZE7</accession>
<dbReference type="SUPFAM" id="SSF52738">
    <property type="entry name" value="Methylesterase CheB, C-terminal domain"/>
    <property type="match status" value="1"/>
</dbReference>
<dbReference type="InterPro" id="IPR050903">
    <property type="entry name" value="Bact_Chemotaxis_MeTrfase"/>
</dbReference>
<dbReference type="Pfam" id="PF08447">
    <property type="entry name" value="PAS_3"/>
    <property type="match status" value="1"/>
</dbReference>
<dbReference type="SUPFAM" id="SSF47757">
    <property type="entry name" value="Chemotaxis receptor methyltransferase CheR, N-terminal domain"/>
    <property type="match status" value="1"/>
</dbReference>
<dbReference type="GO" id="GO:0006935">
    <property type="term" value="P:chemotaxis"/>
    <property type="evidence" value="ECO:0007669"/>
    <property type="project" value="UniProtKB-UniRule"/>
</dbReference>
<dbReference type="InterPro" id="IPR035965">
    <property type="entry name" value="PAS-like_dom_sf"/>
</dbReference>
<dbReference type="Gene3D" id="3.30.450.20">
    <property type="entry name" value="PAS domain"/>
    <property type="match status" value="3"/>
</dbReference>
<dbReference type="InterPro" id="IPR029063">
    <property type="entry name" value="SAM-dependent_MTases_sf"/>
</dbReference>
<dbReference type="InterPro" id="IPR000014">
    <property type="entry name" value="PAS"/>
</dbReference>
<dbReference type="EMBL" id="CVRL01000007">
    <property type="protein sequence ID" value="CRL09913.1"/>
    <property type="molecule type" value="Genomic_DNA"/>
</dbReference>
<keyword evidence="12" id="KW-1185">Reference proteome</keyword>
<dbReference type="CDD" id="cd16434">
    <property type="entry name" value="CheB-CheR_fusion"/>
    <property type="match status" value="1"/>
</dbReference>
<dbReference type="PRINTS" id="PR00996">
    <property type="entry name" value="CHERMTFRASE"/>
</dbReference>
<evidence type="ECO:0000259" key="10">
    <source>
        <dbReference type="PROSITE" id="PS50123"/>
    </source>
</evidence>
<evidence type="ECO:0000256" key="3">
    <source>
        <dbReference type="ARBA" id="ARBA00022603"/>
    </source>
</evidence>
<keyword evidence="4 11" id="KW-0808">Transferase</keyword>
<feature type="domain" description="CheB-type methylesterase" evidence="9">
    <location>
        <begin position="5"/>
        <end position="196"/>
    </location>
</feature>
<evidence type="ECO:0000259" key="8">
    <source>
        <dbReference type="PROSITE" id="PS50112"/>
    </source>
</evidence>
<feature type="active site" evidence="6">
    <location>
        <position position="44"/>
    </location>
</feature>
<evidence type="ECO:0000256" key="6">
    <source>
        <dbReference type="PROSITE-ProRule" id="PRU00050"/>
    </source>
</evidence>